<dbReference type="Gene3D" id="3.40.50.300">
    <property type="entry name" value="P-loop containing nucleotide triphosphate hydrolases"/>
    <property type="match status" value="1"/>
</dbReference>
<evidence type="ECO:0000313" key="3">
    <source>
        <dbReference type="Proteomes" id="UP001596223"/>
    </source>
</evidence>
<organism evidence="2 3">
    <name type="scientific">Nocardia lasii</name>
    <dbReference type="NCBI Taxonomy" id="1616107"/>
    <lineage>
        <taxon>Bacteria</taxon>
        <taxon>Bacillati</taxon>
        <taxon>Actinomycetota</taxon>
        <taxon>Actinomycetes</taxon>
        <taxon>Mycobacteriales</taxon>
        <taxon>Nocardiaceae</taxon>
        <taxon>Nocardia</taxon>
    </lineage>
</organism>
<proteinExistence type="predicted"/>
<keyword evidence="2" id="KW-0547">Nucleotide-binding</keyword>
<name>A0ABW1JJZ8_9NOCA</name>
<accession>A0ABW1JJZ8</accession>
<dbReference type="SUPFAM" id="SSF46785">
    <property type="entry name" value="Winged helix' DNA-binding domain"/>
    <property type="match status" value="1"/>
</dbReference>
<dbReference type="SUPFAM" id="SSF52540">
    <property type="entry name" value="P-loop containing nucleoside triphosphate hydrolases"/>
    <property type="match status" value="1"/>
</dbReference>
<protein>
    <submittedName>
        <fullName evidence="2">ATP-binding protein</fullName>
    </submittedName>
</protein>
<evidence type="ECO:0000259" key="1">
    <source>
        <dbReference type="Pfam" id="PF03008"/>
    </source>
</evidence>
<keyword evidence="3" id="KW-1185">Reference proteome</keyword>
<dbReference type="PANTHER" id="PTHR34704:SF1">
    <property type="entry name" value="ATPASE"/>
    <property type="match status" value="1"/>
</dbReference>
<dbReference type="InterPro" id="IPR004256">
    <property type="entry name" value="DUF234"/>
</dbReference>
<keyword evidence="2" id="KW-0067">ATP-binding</keyword>
<dbReference type="Proteomes" id="UP001596223">
    <property type="component" value="Unassembled WGS sequence"/>
</dbReference>
<feature type="domain" description="DUF234" evidence="1">
    <location>
        <begin position="321"/>
        <end position="415"/>
    </location>
</feature>
<comment type="caution">
    <text evidence="2">The sequence shown here is derived from an EMBL/GenBank/DDBJ whole genome shotgun (WGS) entry which is preliminary data.</text>
</comment>
<dbReference type="GO" id="GO:0005524">
    <property type="term" value="F:ATP binding"/>
    <property type="evidence" value="ECO:0007669"/>
    <property type="project" value="UniProtKB-KW"/>
</dbReference>
<dbReference type="PANTHER" id="PTHR34704">
    <property type="entry name" value="ATPASE"/>
    <property type="match status" value="1"/>
</dbReference>
<evidence type="ECO:0000313" key="2">
    <source>
        <dbReference type="EMBL" id="MFC6009722.1"/>
    </source>
</evidence>
<dbReference type="Pfam" id="PF03008">
    <property type="entry name" value="DUF234"/>
    <property type="match status" value="1"/>
</dbReference>
<gene>
    <name evidence="2" type="ORF">ACFP3H_01520</name>
</gene>
<sequence length="482" mass="52884">MDFIGRWRELRTLESALDGVRAGIGTSKPGRCLILRGRRRIGKSALVEEFTQLSEVPNVFYTSEIGSDPLAEFSETVAHSSLPDAEIFSEALPANWTAALRQLAGILPDNQPSIVVLDELPYLMDESGAFESVLQRAWDRELCRKPVLLILIGSDLAMMAALTSYGRPFHQRGTEMRLGPLDPADVAAMTGTDAAAAFDATLITGGLPIICARWRSGEDVWDFLSRELADPVSPLIVSAQLSLAAEFPERSLPRQVLSAIGSGERTFANIARAAGGLANTSLSRALDLLMDKGIVAGELPISLTPSKDRRYRITDSYLRFWLTFLGPYLPELDRLRGDLTVDRIRRGWTSWRGRAVEPLIRDSLARLLPAEGIPSVPAIGGYWTRTNDVEIDIVGADREPVAKELAFLGSIKWLENSPFDSHDLTALQNHRFRLTADPVPLIAISRSGITTPHLDAAFTPNDLLSAWQPRSSKEKAPQIPTA</sequence>
<dbReference type="InterPro" id="IPR027417">
    <property type="entry name" value="P-loop_NTPase"/>
</dbReference>
<dbReference type="InterPro" id="IPR036390">
    <property type="entry name" value="WH_DNA-bd_sf"/>
</dbReference>
<dbReference type="RefSeq" id="WP_378598362.1">
    <property type="nucleotide sequence ID" value="NZ_JBHSQN010000001.1"/>
</dbReference>
<dbReference type="EMBL" id="JBHSQN010000001">
    <property type="protein sequence ID" value="MFC6009722.1"/>
    <property type="molecule type" value="Genomic_DNA"/>
</dbReference>
<reference evidence="3" key="1">
    <citation type="journal article" date="2019" name="Int. J. Syst. Evol. Microbiol.">
        <title>The Global Catalogue of Microorganisms (GCM) 10K type strain sequencing project: providing services to taxonomists for standard genome sequencing and annotation.</title>
        <authorList>
            <consortium name="The Broad Institute Genomics Platform"/>
            <consortium name="The Broad Institute Genome Sequencing Center for Infectious Disease"/>
            <person name="Wu L."/>
            <person name="Ma J."/>
        </authorList>
    </citation>
    <scope>NUCLEOTIDE SEQUENCE [LARGE SCALE GENOMIC DNA]</scope>
    <source>
        <strain evidence="3">CCUG 36956</strain>
    </source>
</reference>